<keyword evidence="1" id="KW-0472">Membrane</keyword>
<evidence type="ECO:0000256" key="1">
    <source>
        <dbReference type="SAM" id="Phobius"/>
    </source>
</evidence>
<dbReference type="AlphaFoldDB" id="A0A2J6RRY8"/>
<feature type="transmembrane region" description="Helical" evidence="1">
    <location>
        <begin position="6"/>
        <end position="31"/>
    </location>
</feature>
<dbReference type="EMBL" id="KZ613944">
    <property type="protein sequence ID" value="PMD41289.1"/>
    <property type="molecule type" value="Genomic_DNA"/>
</dbReference>
<reference evidence="2 3" key="1">
    <citation type="submission" date="2016-04" db="EMBL/GenBank/DDBJ databases">
        <title>A degradative enzymes factory behind the ericoid mycorrhizal symbiosis.</title>
        <authorList>
            <consortium name="DOE Joint Genome Institute"/>
            <person name="Martino E."/>
            <person name="Morin E."/>
            <person name="Grelet G."/>
            <person name="Kuo A."/>
            <person name="Kohler A."/>
            <person name="Daghino S."/>
            <person name="Barry K."/>
            <person name="Choi C."/>
            <person name="Cichocki N."/>
            <person name="Clum A."/>
            <person name="Copeland A."/>
            <person name="Hainaut M."/>
            <person name="Haridas S."/>
            <person name="Labutti K."/>
            <person name="Lindquist E."/>
            <person name="Lipzen A."/>
            <person name="Khouja H.-R."/>
            <person name="Murat C."/>
            <person name="Ohm R."/>
            <person name="Olson A."/>
            <person name="Spatafora J."/>
            <person name="Veneault-Fourrey C."/>
            <person name="Henrissat B."/>
            <person name="Grigoriev I."/>
            <person name="Martin F."/>
            <person name="Perotto S."/>
        </authorList>
    </citation>
    <scope>NUCLEOTIDE SEQUENCE [LARGE SCALE GENOMIC DNA]</scope>
    <source>
        <strain evidence="2 3">F</strain>
    </source>
</reference>
<dbReference type="OrthoDB" id="3574779at2759"/>
<evidence type="ECO:0000313" key="2">
    <source>
        <dbReference type="EMBL" id="PMD41289.1"/>
    </source>
</evidence>
<gene>
    <name evidence="2" type="ORF">L207DRAFT_565213</name>
</gene>
<keyword evidence="1" id="KW-0812">Transmembrane</keyword>
<keyword evidence="1" id="KW-1133">Transmembrane helix</keyword>
<keyword evidence="3" id="KW-1185">Reference proteome</keyword>
<proteinExistence type="predicted"/>
<dbReference type="Proteomes" id="UP000235786">
    <property type="component" value="Unassembled WGS sequence"/>
</dbReference>
<evidence type="ECO:0000313" key="3">
    <source>
        <dbReference type="Proteomes" id="UP000235786"/>
    </source>
</evidence>
<protein>
    <submittedName>
        <fullName evidence="2">Uncharacterized protein</fullName>
    </submittedName>
</protein>
<organism evidence="2 3">
    <name type="scientific">Hyaloscypha variabilis (strain UAMH 11265 / GT02V1 / F)</name>
    <name type="common">Meliniomyces variabilis</name>
    <dbReference type="NCBI Taxonomy" id="1149755"/>
    <lineage>
        <taxon>Eukaryota</taxon>
        <taxon>Fungi</taxon>
        <taxon>Dikarya</taxon>
        <taxon>Ascomycota</taxon>
        <taxon>Pezizomycotina</taxon>
        <taxon>Leotiomycetes</taxon>
        <taxon>Helotiales</taxon>
        <taxon>Hyaloscyphaceae</taxon>
        <taxon>Hyaloscypha</taxon>
        <taxon>Hyaloscypha variabilis</taxon>
    </lineage>
</organism>
<accession>A0A2J6RRY8</accession>
<sequence>MVSSDTVISITFGLISIAISLLGVWISYLTLRAMNIDAGFQDSMQCRADEVFKAMAFNLSTSKTKSFGMNTLSLYLLRGVGEEFLGWHETLLVYLNYEYEPGVWISWSNSRLAFLLGRRSTFTVSTL</sequence>
<name>A0A2J6RRY8_HYAVF</name>